<evidence type="ECO:0000313" key="2">
    <source>
        <dbReference type="Proteomes" id="UP001596220"/>
    </source>
</evidence>
<name>A0ABW1P947_9PSEU</name>
<evidence type="ECO:0000313" key="1">
    <source>
        <dbReference type="EMBL" id="MFC6091751.1"/>
    </source>
</evidence>
<reference evidence="2" key="1">
    <citation type="journal article" date="2019" name="Int. J. Syst. Evol. Microbiol.">
        <title>The Global Catalogue of Microorganisms (GCM) 10K type strain sequencing project: providing services to taxonomists for standard genome sequencing and annotation.</title>
        <authorList>
            <consortium name="The Broad Institute Genomics Platform"/>
            <consortium name="The Broad Institute Genome Sequencing Center for Infectious Disease"/>
            <person name="Wu L."/>
            <person name="Ma J."/>
        </authorList>
    </citation>
    <scope>NUCLEOTIDE SEQUENCE [LARGE SCALE GENOMIC DNA]</scope>
    <source>
        <strain evidence="2">CGMCC 4.7246</strain>
    </source>
</reference>
<comment type="caution">
    <text evidence="1">The sequence shown here is derived from an EMBL/GenBank/DDBJ whole genome shotgun (WGS) entry which is preliminary data.</text>
</comment>
<gene>
    <name evidence="1" type="ORF">ACFP3R_20990</name>
</gene>
<dbReference type="Proteomes" id="UP001596220">
    <property type="component" value="Unassembled WGS sequence"/>
</dbReference>
<sequence length="138" mass="15282">MIANDDAVRAFPQLARLVQIKEAGWAFCPFPDERGAPVGLVGWQSAGDTTDALWIFDRDRCRAARLILGSEDRIDWEHIGDPEPRTPQMTTGPRTCFLNWITGWPQMPVMDGAASGWGVPSWLGRPECWAAGVEGDRS</sequence>
<protein>
    <submittedName>
        <fullName evidence="1">Uncharacterized protein</fullName>
    </submittedName>
</protein>
<dbReference type="EMBL" id="JBHSQO010000021">
    <property type="protein sequence ID" value="MFC6091751.1"/>
    <property type="molecule type" value="Genomic_DNA"/>
</dbReference>
<dbReference type="RefSeq" id="WP_380638053.1">
    <property type="nucleotide sequence ID" value="NZ_JBHSQO010000021.1"/>
</dbReference>
<organism evidence="1 2">
    <name type="scientific">Saccharothrix lopnurensis</name>
    <dbReference type="NCBI Taxonomy" id="1670621"/>
    <lineage>
        <taxon>Bacteria</taxon>
        <taxon>Bacillati</taxon>
        <taxon>Actinomycetota</taxon>
        <taxon>Actinomycetes</taxon>
        <taxon>Pseudonocardiales</taxon>
        <taxon>Pseudonocardiaceae</taxon>
        <taxon>Saccharothrix</taxon>
    </lineage>
</organism>
<proteinExistence type="predicted"/>
<keyword evidence="2" id="KW-1185">Reference proteome</keyword>
<accession>A0ABW1P947</accession>